<keyword evidence="3" id="KW-1185">Reference proteome</keyword>
<organism evidence="2 3">
    <name type="scientific">Polyplosphaeria fusca</name>
    <dbReference type="NCBI Taxonomy" id="682080"/>
    <lineage>
        <taxon>Eukaryota</taxon>
        <taxon>Fungi</taxon>
        <taxon>Dikarya</taxon>
        <taxon>Ascomycota</taxon>
        <taxon>Pezizomycotina</taxon>
        <taxon>Dothideomycetes</taxon>
        <taxon>Pleosporomycetidae</taxon>
        <taxon>Pleosporales</taxon>
        <taxon>Tetraplosphaeriaceae</taxon>
        <taxon>Polyplosphaeria</taxon>
    </lineage>
</organism>
<dbReference type="Proteomes" id="UP000799444">
    <property type="component" value="Unassembled WGS sequence"/>
</dbReference>
<feature type="compositionally biased region" description="Low complexity" evidence="1">
    <location>
        <begin position="134"/>
        <end position="145"/>
    </location>
</feature>
<proteinExistence type="predicted"/>
<dbReference type="AlphaFoldDB" id="A0A9P4RAY1"/>
<feature type="compositionally biased region" description="Low complexity" evidence="1">
    <location>
        <begin position="47"/>
        <end position="74"/>
    </location>
</feature>
<protein>
    <submittedName>
        <fullName evidence="2">Uncharacterized protein</fullName>
    </submittedName>
</protein>
<name>A0A9P4RAY1_9PLEO</name>
<dbReference type="OrthoDB" id="4161595at2759"/>
<feature type="compositionally biased region" description="Basic residues" evidence="1">
    <location>
        <begin position="369"/>
        <end position="382"/>
    </location>
</feature>
<evidence type="ECO:0000313" key="3">
    <source>
        <dbReference type="Proteomes" id="UP000799444"/>
    </source>
</evidence>
<gene>
    <name evidence="2" type="ORF">EJ04DRAFT_572825</name>
</gene>
<evidence type="ECO:0000313" key="2">
    <source>
        <dbReference type="EMBL" id="KAF2739671.1"/>
    </source>
</evidence>
<feature type="region of interest" description="Disordered" evidence="1">
    <location>
        <begin position="41"/>
        <end position="74"/>
    </location>
</feature>
<reference evidence="2" key="1">
    <citation type="journal article" date="2020" name="Stud. Mycol.">
        <title>101 Dothideomycetes genomes: a test case for predicting lifestyles and emergence of pathogens.</title>
        <authorList>
            <person name="Haridas S."/>
            <person name="Albert R."/>
            <person name="Binder M."/>
            <person name="Bloem J."/>
            <person name="Labutti K."/>
            <person name="Salamov A."/>
            <person name="Andreopoulos B."/>
            <person name="Baker S."/>
            <person name="Barry K."/>
            <person name="Bills G."/>
            <person name="Bluhm B."/>
            <person name="Cannon C."/>
            <person name="Castanera R."/>
            <person name="Culley D."/>
            <person name="Daum C."/>
            <person name="Ezra D."/>
            <person name="Gonzalez J."/>
            <person name="Henrissat B."/>
            <person name="Kuo A."/>
            <person name="Liang C."/>
            <person name="Lipzen A."/>
            <person name="Lutzoni F."/>
            <person name="Magnuson J."/>
            <person name="Mondo S."/>
            <person name="Nolan M."/>
            <person name="Ohm R."/>
            <person name="Pangilinan J."/>
            <person name="Park H.-J."/>
            <person name="Ramirez L."/>
            <person name="Alfaro M."/>
            <person name="Sun H."/>
            <person name="Tritt A."/>
            <person name="Yoshinaga Y."/>
            <person name="Zwiers L.-H."/>
            <person name="Turgeon B."/>
            <person name="Goodwin S."/>
            <person name="Spatafora J."/>
            <person name="Crous P."/>
            <person name="Grigoriev I."/>
        </authorList>
    </citation>
    <scope>NUCLEOTIDE SEQUENCE</scope>
    <source>
        <strain evidence="2">CBS 125425</strain>
    </source>
</reference>
<comment type="caution">
    <text evidence="2">The sequence shown here is derived from an EMBL/GenBank/DDBJ whole genome shotgun (WGS) entry which is preliminary data.</text>
</comment>
<accession>A0A9P4RAY1</accession>
<dbReference type="EMBL" id="ML996103">
    <property type="protein sequence ID" value="KAF2739671.1"/>
    <property type="molecule type" value="Genomic_DNA"/>
</dbReference>
<feature type="region of interest" description="Disordered" evidence="1">
    <location>
        <begin position="352"/>
        <end position="382"/>
    </location>
</feature>
<feature type="region of interest" description="Disordered" evidence="1">
    <location>
        <begin position="115"/>
        <end position="145"/>
    </location>
</feature>
<feature type="region of interest" description="Disordered" evidence="1">
    <location>
        <begin position="1"/>
        <end position="24"/>
    </location>
</feature>
<evidence type="ECO:0000256" key="1">
    <source>
        <dbReference type="SAM" id="MobiDB-lite"/>
    </source>
</evidence>
<sequence length="382" mass="40563">MAAAATLQVDSPGSPKQRDHNPMSLTFIAPADQCSEAATVMTPPDRSASSVVIDASASASASAAETPSNTPAPSAVTNAPAFDVILASPNHLTSSAVADSPVSAAVAVQSIPPTSPAGLEGDSSSAVAVATPNPSSASAALMSSPTTANNIKSQEADSGEEDLVADDAADHGAPREFECMFDEYSKCKTGQYNLKLSRKVISNHFGRNKGCTRLITGWPLFCRKHYQRATYKPDLWQRRKIDLIARMLDTIEHDFPGTTYEIALKKSEERRLNEFARKLSGGMSVEMATAATQPNTDIKAFQAPIDVLRHLEPYIGPGKSVVVVKECVSLILDMLVNEETKEVPSIEFLPTLPGSKAKAPKVKANTARVSKKGAVKKADRKG</sequence>